<reference evidence="3 4" key="1">
    <citation type="submission" date="2019-03" db="EMBL/GenBank/DDBJ databases">
        <title>Draft genome sequences of novel Actinobacteria.</title>
        <authorList>
            <person name="Sahin N."/>
            <person name="Ay H."/>
            <person name="Saygin H."/>
        </authorList>
    </citation>
    <scope>NUCLEOTIDE SEQUENCE [LARGE SCALE GENOMIC DNA]</scope>
    <source>
        <strain evidence="3 4">JCM 13523</strain>
    </source>
</reference>
<dbReference type="InterPro" id="IPR006311">
    <property type="entry name" value="TAT_signal"/>
</dbReference>
<dbReference type="Gene3D" id="2.130.10.10">
    <property type="entry name" value="YVTN repeat-like/Quinoprotein amine dehydrogenase"/>
    <property type="match status" value="1"/>
</dbReference>
<sequence length="348" mass="35866">MTTTRRGFLGLTAAAIASIPVLKATAADPRYLYYGKYGDGVGIATYDAAGKITAAGTLSGVGDPSWVTRVGNRLYAANEQDAGAVTAIAIDAPGNLRKLNRQTNGGSGPCHLIVANGYVISANYGSGDLSVQKLKSDGGIGARTDLVEHQGSSPHAHQVVQVGQYILAVDLGTNSVYTYTLSSAGKLTLKYQVTLPTGAGPRHLAVHPSGNFLYVANELNSTIGVLKYVDGKLTVLNTQTTVPSGSPTNYPGEVIISADGRYVYLTNRGHNSIAVFAVNGDGATLTLKGTPSVGGTNPRHCIIDPTGTLMFVSNQDSGNIVSFAVDAATGGLTKKSTFSAASVVCVNV</sequence>
<keyword evidence="2" id="KW-0732">Signal</keyword>
<gene>
    <name evidence="3" type="ORF">E1263_32105</name>
</gene>
<dbReference type="InterPro" id="IPR015943">
    <property type="entry name" value="WD40/YVTN_repeat-like_dom_sf"/>
</dbReference>
<dbReference type="InterPro" id="IPR019405">
    <property type="entry name" value="Lactonase_7-beta_prop"/>
</dbReference>
<dbReference type="Pfam" id="PF10282">
    <property type="entry name" value="Lactonase"/>
    <property type="match status" value="1"/>
</dbReference>
<accession>A0A4R4YYI7</accession>
<name>A0A4R4YYI7_9ACTN</name>
<keyword evidence="4" id="KW-1185">Reference proteome</keyword>
<dbReference type="SUPFAM" id="SSF51004">
    <property type="entry name" value="C-terminal (heme d1) domain of cytochrome cd1-nitrite reductase"/>
    <property type="match status" value="1"/>
</dbReference>
<dbReference type="InterPro" id="IPR011048">
    <property type="entry name" value="Haem_d1_sf"/>
</dbReference>
<dbReference type="InterPro" id="IPR050282">
    <property type="entry name" value="Cycloisomerase_2"/>
</dbReference>
<protein>
    <submittedName>
        <fullName evidence="3">Lactonase family protein</fullName>
    </submittedName>
</protein>
<dbReference type="PROSITE" id="PS51318">
    <property type="entry name" value="TAT"/>
    <property type="match status" value="1"/>
</dbReference>
<dbReference type="AlphaFoldDB" id="A0A4R4YYI7"/>
<dbReference type="GO" id="GO:0017057">
    <property type="term" value="F:6-phosphogluconolactonase activity"/>
    <property type="evidence" value="ECO:0007669"/>
    <property type="project" value="TreeGrafter"/>
</dbReference>
<dbReference type="PANTHER" id="PTHR30344:SF1">
    <property type="entry name" value="6-PHOSPHOGLUCONOLACTONASE"/>
    <property type="match status" value="1"/>
</dbReference>
<evidence type="ECO:0000313" key="4">
    <source>
        <dbReference type="Proteomes" id="UP000295124"/>
    </source>
</evidence>
<feature type="signal peptide" evidence="2">
    <location>
        <begin position="1"/>
        <end position="26"/>
    </location>
</feature>
<dbReference type="GO" id="GO:0005829">
    <property type="term" value="C:cytosol"/>
    <property type="evidence" value="ECO:0007669"/>
    <property type="project" value="TreeGrafter"/>
</dbReference>
<evidence type="ECO:0000256" key="1">
    <source>
        <dbReference type="ARBA" id="ARBA00005564"/>
    </source>
</evidence>
<evidence type="ECO:0000256" key="2">
    <source>
        <dbReference type="SAM" id="SignalP"/>
    </source>
</evidence>
<dbReference type="RefSeq" id="WP_132174239.1">
    <property type="nucleotide sequence ID" value="NZ_SMKX01000130.1"/>
</dbReference>
<comment type="caution">
    <text evidence="3">The sequence shown here is derived from an EMBL/GenBank/DDBJ whole genome shotgun (WGS) entry which is preliminary data.</text>
</comment>
<comment type="similarity">
    <text evidence="1">Belongs to the cycloisomerase 2 family.</text>
</comment>
<dbReference type="EMBL" id="SMKX01000130">
    <property type="protein sequence ID" value="TDD49509.1"/>
    <property type="molecule type" value="Genomic_DNA"/>
</dbReference>
<proteinExistence type="inferred from homology"/>
<dbReference type="PANTHER" id="PTHR30344">
    <property type="entry name" value="6-PHOSPHOGLUCONOLACTONASE-RELATED"/>
    <property type="match status" value="1"/>
</dbReference>
<evidence type="ECO:0000313" key="3">
    <source>
        <dbReference type="EMBL" id="TDD49509.1"/>
    </source>
</evidence>
<feature type="chain" id="PRO_5020890161" evidence="2">
    <location>
        <begin position="27"/>
        <end position="348"/>
    </location>
</feature>
<dbReference type="OrthoDB" id="9790815at2"/>
<dbReference type="Proteomes" id="UP000295124">
    <property type="component" value="Unassembled WGS sequence"/>
</dbReference>
<organism evidence="3 4">
    <name type="scientific">Kribbella antibiotica</name>
    <dbReference type="NCBI Taxonomy" id="190195"/>
    <lineage>
        <taxon>Bacteria</taxon>
        <taxon>Bacillati</taxon>
        <taxon>Actinomycetota</taxon>
        <taxon>Actinomycetes</taxon>
        <taxon>Propionibacteriales</taxon>
        <taxon>Kribbellaceae</taxon>
        <taxon>Kribbella</taxon>
    </lineage>
</organism>